<dbReference type="AlphaFoldDB" id="A0AA35T0R3"/>
<gene>
    <name evidence="1" type="ORF">GBAR_LOCUS21747</name>
</gene>
<comment type="caution">
    <text evidence="1">The sequence shown here is derived from an EMBL/GenBank/DDBJ whole genome shotgun (WGS) entry which is preliminary data.</text>
</comment>
<accession>A0AA35T0R3</accession>
<evidence type="ECO:0000313" key="2">
    <source>
        <dbReference type="Proteomes" id="UP001174909"/>
    </source>
</evidence>
<feature type="non-terminal residue" evidence="1">
    <location>
        <position position="1"/>
    </location>
</feature>
<proteinExistence type="predicted"/>
<dbReference type="Proteomes" id="UP001174909">
    <property type="component" value="Unassembled WGS sequence"/>
</dbReference>
<keyword evidence="2" id="KW-1185">Reference proteome</keyword>
<dbReference type="EMBL" id="CASHTH010003024">
    <property type="protein sequence ID" value="CAI8039109.1"/>
    <property type="molecule type" value="Genomic_DNA"/>
</dbReference>
<name>A0AA35T0R3_GEOBA</name>
<reference evidence="1" key="1">
    <citation type="submission" date="2023-03" db="EMBL/GenBank/DDBJ databases">
        <authorList>
            <person name="Steffen K."/>
            <person name="Cardenas P."/>
        </authorList>
    </citation>
    <scope>NUCLEOTIDE SEQUENCE</scope>
</reference>
<sequence length="155" mass="17180">GECGVGRGQRSRPVNCWAENRHDLRAQFPHQFCSNQSQPAALENCTRNDGLCANCSWVTTPWSDCYCPAEVKIRNVLCSSGLDECCFQRETSTPPEADMCDCFTTDQPTSSTPTEETCTDYTGVKCNQLKEDGYCSEDNTNFIKLLCCQTCSGVL</sequence>
<protein>
    <submittedName>
        <fullName evidence="1">Uncharacterized protein</fullName>
    </submittedName>
</protein>
<organism evidence="1 2">
    <name type="scientific">Geodia barretti</name>
    <name type="common">Barrett's horny sponge</name>
    <dbReference type="NCBI Taxonomy" id="519541"/>
    <lineage>
        <taxon>Eukaryota</taxon>
        <taxon>Metazoa</taxon>
        <taxon>Porifera</taxon>
        <taxon>Demospongiae</taxon>
        <taxon>Heteroscleromorpha</taxon>
        <taxon>Tetractinellida</taxon>
        <taxon>Astrophorina</taxon>
        <taxon>Geodiidae</taxon>
        <taxon>Geodia</taxon>
    </lineage>
</organism>
<evidence type="ECO:0000313" key="1">
    <source>
        <dbReference type="EMBL" id="CAI8039109.1"/>
    </source>
</evidence>